<reference evidence="2" key="1">
    <citation type="submission" date="2015-01" db="EMBL/GenBank/DDBJ databases">
        <authorList>
            <person name="Durling Mikael"/>
        </authorList>
    </citation>
    <scope>NUCLEOTIDE SEQUENCE</scope>
</reference>
<gene>
    <name evidence="2" type="ORF">BN869_000011508_1</name>
</gene>
<dbReference type="PANTHER" id="PTHR47561">
    <property type="entry name" value="POLYSACCHARIDE DEACETYLASE FAMILY PROTEIN (AFU_ORTHOLOGUE AFUA_6G05030)"/>
    <property type="match status" value="1"/>
</dbReference>
<evidence type="ECO:0000259" key="1">
    <source>
        <dbReference type="PROSITE" id="PS51677"/>
    </source>
</evidence>
<name>A0A0B7KKT3_BIOOC</name>
<dbReference type="InterPro" id="IPR011330">
    <property type="entry name" value="Glyco_hydro/deAcase_b/a-brl"/>
</dbReference>
<feature type="domain" description="NodB homology" evidence="1">
    <location>
        <begin position="61"/>
        <end position="282"/>
    </location>
</feature>
<sequence length="298" mass="34177">MSLISRNRASNQNIQPHVKNCKNKHYYPSTAKSQWPGGAKASVSFTMDNLGEPLEIWLGLWPKEGPFGTHPSIKENLPQVLEILDEYGVKGTYFAEAWSLGIYSDVVRDMISRGHEIGWHAYQHEIWDALSPEEEVENFQKSVDAAAEFGIKYKGFRPPGGTFTDTTIKLMRQHGFKYISPLKDKILTREGITIFSFKWRDVDAFYYAHEFGGLRESYGEQESVIDPAVLKEYILNRIEETKKNNGQLTILFHPFLQTSKQKFEVLRDVVKHISEDPEIWCAPCNEVVDYINENPGLV</sequence>
<dbReference type="EMBL" id="CDPU01000052">
    <property type="protein sequence ID" value="CEO55450.1"/>
    <property type="molecule type" value="Genomic_DNA"/>
</dbReference>
<accession>A0A0B7KKT3</accession>
<dbReference type="PROSITE" id="PS51677">
    <property type="entry name" value="NODB"/>
    <property type="match status" value="1"/>
</dbReference>
<dbReference type="Gene3D" id="3.20.20.370">
    <property type="entry name" value="Glycoside hydrolase/deacetylase"/>
    <property type="match status" value="1"/>
</dbReference>
<organism evidence="2">
    <name type="scientific">Bionectria ochroleuca</name>
    <name type="common">Gliocladium roseum</name>
    <dbReference type="NCBI Taxonomy" id="29856"/>
    <lineage>
        <taxon>Eukaryota</taxon>
        <taxon>Fungi</taxon>
        <taxon>Dikarya</taxon>
        <taxon>Ascomycota</taxon>
        <taxon>Pezizomycotina</taxon>
        <taxon>Sordariomycetes</taxon>
        <taxon>Hypocreomycetidae</taxon>
        <taxon>Hypocreales</taxon>
        <taxon>Bionectriaceae</taxon>
        <taxon>Clonostachys</taxon>
    </lineage>
</organism>
<dbReference type="SUPFAM" id="SSF88713">
    <property type="entry name" value="Glycoside hydrolase/deacetylase"/>
    <property type="match status" value="1"/>
</dbReference>
<dbReference type="GO" id="GO:0016810">
    <property type="term" value="F:hydrolase activity, acting on carbon-nitrogen (but not peptide) bonds"/>
    <property type="evidence" value="ECO:0007669"/>
    <property type="project" value="InterPro"/>
</dbReference>
<proteinExistence type="predicted"/>
<protein>
    <recommendedName>
        <fullName evidence="1">NodB homology domain-containing protein</fullName>
    </recommendedName>
</protein>
<dbReference type="InterPro" id="IPR002509">
    <property type="entry name" value="NODB_dom"/>
</dbReference>
<evidence type="ECO:0000313" key="2">
    <source>
        <dbReference type="EMBL" id="CEO55450.1"/>
    </source>
</evidence>
<dbReference type="PANTHER" id="PTHR47561:SF1">
    <property type="entry name" value="POLYSACCHARIDE DEACETYLASE FAMILY PROTEIN (AFU_ORTHOLOGUE AFUA_6G05030)"/>
    <property type="match status" value="1"/>
</dbReference>
<dbReference type="GO" id="GO:0005975">
    <property type="term" value="P:carbohydrate metabolic process"/>
    <property type="evidence" value="ECO:0007669"/>
    <property type="project" value="InterPro"/>
</dbReference>
<dbReference type="Pfam" id="PF01522">
    <property type="entry name" value="Polysacc_deac_1"/>
    <property type="match status" value="1"/>
</dbReference>
<dbReference type="AlphaFoldDB" id="A0A0B7KKT3"/>